<feature type="region of interest" description="Disordered" evidence="1">
    <location>
        <begin position="607"/>
        <end position="736"/>
    </location>
</feature>
<evidence type="ECO:0000313" key="3">
    <source>
        <dbReference type="Proteomes" id="UP000738325"/>
    </source>
</evidence>
<feature type="compositionally biased region" description="Polar residues" evidence="1">
    <location>
        <begin position="608"/>
        <end position="617"/>
    </location>
</feature>
<protein>
    <submittedName>
        <fullName evidence="2">Uncharacterized protein</fullName>
    </submittedName>
</protein>
<feature type="compositionally biased region" description="Acidic residues" evidence="1">
    <location>
        <begin position="458"/>
        <end position="478"/>
    </location>
</feature>
<comment type="caution">
    <text evidence="2">The sequence shown here is derived from an EMBL/GenBank/DDBJ whole genome shotgun (WGS) entry which is preliminary data.</text>
</comment>
<feature type="compositionally biased region" description="Polar residues" evidence="1">
    <location>
        <begin position="261"/>
        <end position="283"/>
    </location>
</feature>
<proteinExistence type="predicted"/>
<accession>A0A9P6RMT9</accession>
<gene>
    <name evidence="2" type="ORF">BGZ99_004041</name>
</gene>
<feature type="compositionally biased region" description="Polar residues" evidence="1">
    <location>
        <begin position="424"/>
        <end position="443"/>
    </location>
</feature>
<feature type="compositionally biased region" description="Acidic residues" evidence="1">
    <location>
        <begin position="781"/>
        <end position="809"/>
    </location>
</feature>
<keyword evidence="3" id="KW-1185">Reference proteome</keyword>
<dbReference type="Proteomes" id="UP000738325">
    <property type="component" value="Unassembled WGS sequence"/>
</dbReference>
<reference evidence="2" key="1">
    <citation type="journal article" date="2020" name="Fungal Divers.">
        <title>Resolving the Mortierellaceae phylogeny through synthesis of multi-gene phylogenetics and phylogenomics.</title>
        <authorList>
            <person name="Vandepol N."/>
            <person name="Liber J."/>
            <person name="Desiro A."/>
            <person name="Na H."/>
            <person name="Kennedy M."/>
            <person name="Barry K."/>
            <person name="Grigoriev I.V."/>
            <person name="Miller A.N."/>
            <person name="O'Donnell K."/>
            <person name="Stajich J.E."/>
            <person name="Bonito G."/>
        </authorList>
    </citation>
    <scope>NUCLEOTIDE SEQUENCE</scope>
    <source>
        <strain evidence="2">REB-010B</strain>
    </source>
</reference>
<dbReference type="OrthoDB" id="1684416at2759"/>
<organism evidence="2 3">
    <name type="scientific">Dissophora globulifera</name>
    <dbReference type="NCBI Taxonomy" id="979702"/>
    <lineage>
        <taxon>Eukaryota</taxon>
        <taxon>Fungi</taxon>
        <taxon>Fungi incertae sedis</taxon>
        <taxon>Mucoromycota</taxon>
        <taxon>Mortierellomycotina</taxon>
        <taxon>Mortierellomycetes</taxon>
        <taxon>Mortierellales</taxon>
        <taxon>Mortierellaceae</taxon>
        <taxon>Dissophora</taxon>
    </lineage>
</organism>
<feature type="region of interest" description="Disordered" evidence="1">
    <location>
        <begin position="248"/>
        <end position="329"/>
    </location>
</feature>
<feature type="region of interest" description="Disordered" evidence="1">
    <location>
        <begin position="142"/>
        <end position="162"/>
    </location>
</feature>
<feature type="compositionally biased region" description="Basic and acidic residues" evidence="1">
    <location>
        <begin position="810"/>
        <end position="827"/>
    </location>
</feature>
<feature type="region of interest" description="Disordered" evidence="1">
    <location>
        <begin position="346"/>
        <end position="529"/>
    </location>
</feature>
<feature type="compositionally biased region" description="Basic residues" evidence="1">
    <location>
        <begin position="678"/>
        <end position="687"/>
    </location>
</feature>
<feature type="region of interest" description="Disordered" evidence="1">
    <location>
        <begin position="781"/>
        <end position="834"/>
    </location>
</feature>
<feature type="compositionally biased region" description="Polar residues" evidence="1">
    <location>
        <begin position="515"/>
        <end position="526"/>
    </location>
</feature>
<feature type="compositionally biased region" description="Basic and acidic residues" evidence="1">
    <location>
        <begin position="727"/>
        <end position="736"/>
    </location>
</feature>
<dbReference type="EMBL" id="JAAAIP010000251">
    <property type="protein sequence ID" value="KAG0321253.1"/>
    <property type="molecule type" value="Genomic_DNA"/>
</dbReference>
<dbReference type="AlphaFoldDB" id="A0A9P6RMT9"/>
<name>A0A9P6RMT9_9FUNG</name>
<feature type="compositionally biased region" description="Acidic residues" evidence="1">
    <location>
        <begin position="370"/>
        <end position="416"/>
    </location>
</feature>
<feature type="compositionally biased region" description="Basic residues" evidence="1">
    <location>
        <begin position="311"/>
        <end position="324"/>
    </location>
</feature>
<evidence type="ECO:0000313" key="2">
    <source>
        <dbReference type="EMBL" id="KAG0321253.1"/>
    </source>
</evidence>
<feature type="compositionally biased region" description="Polar residues" evidence="1">
    <location>
        <begin position="480"/>
        <end position="496"/>
    </location>
</feature>
<evidence type="ECO:0000256" key="1">
    <source>
        <dbReference type="SAM" id="MobiDB-lite"/>
    </source>
</evidence>
<feature type="compositionally biased region" description="Low complexity" evidence="1">
    <location>
        <begin position="142"/>
        <end position="158"/>
    </location>
</feature>
<feature type="compositionally biased region" description="Low complexity" evidence="1">
    <location>
        <begin position="697"/>
        <end position="712"/>
    </location>
</feature>
<feature type="compositionally biased region" description="Basic and acidic residues" evidence="1">
    <location>
        <begin position="66"/>
        <end position="88"/>
    </location>
</feature>
<sequence length="896" mass="102493">MDSSRPESLIYSPSVKRSPRHRSPRKSTPKRLYLRQSFPTVVSPPSTTPTTSPGDAFQHRQQLLQDAKDEKERERRLEKPQDDKERHRLQQRQQRLLNDLLEQRGRQDGEDDDDATTIALAPATIVDPKSMFHQPSPLNVVNDIDNSNNSDRGIDNGNANDGRITLQSATASTVHAQQAQEISDALARILAQSASAKSRAAAKSLTTTTQLSSSRATATASAATAAVGKTTAMTDLLSASVAPRLRTTETEYDVSPDRSTRLLSTPPRSLYSGTPSRPRTTANGDHFNDSFLSETDPAPPSPSARSLHDRYSRHRQKHQHQHQHQQREQERILRNNAAMFNQASSLQDELARAPEWSPHSPLNQDHEQVQEEQTEEPLDERDDEQEILQDEKGQDEDQGEEYEDEDDQGYDYVDEEVSFKRPALTSSSNQSTLVNTNTHQSYSPYHRRHDNDNNNYREEEEEEEEERREEVQEEEDNQEFFQHQYSRSANGHTRTSPFLGRHHRQQLQQQKQQQSASYRTPVQNGHISDIDAENSLFEAAEKTAAITEDLRGVYSNLQEFFSPETEAKRSSAITLLSAQKMNGGSAGRRATDERFAATSVPKPLVFETSPSTAQRTPVITKRKPAPLRSAVMPKHSTINHRHSEREQQHVSSSSTSHPRHDVTLRGLVSDADSARRLSQGKRDKHARRSLENGSAISSSQQQQQQQSQQRQRASPHPRSTTPVPFHFETEPLSERHQERFLRKLDRWKRVERQNLGEAPPLPTYPDLYIPTLSSRPRVVGEYEDEEYEEEQNDEDDDNDYYDEEDGEGEPFERHGDLRREYEERERAVGANTPGLEDEAYRERIIQDLTLQIARENELRERRARRALEEEQAAGDYEELLDRRGMAKRRREAAFWS</sequence>
<feature type="region of interest" description="Disordered" evidence="1">
    <location>
        <begin position="1"/>
        <end position="89"/>
    </location>
</feature>
<feature type="compositionally biased region" description="Basic residues" evidence="1">
    <location>
        <begin position="17"/>
        <end position="33"/>
    </location>
</feature>
<feature type="compositionally biased region" description="Low complexity" evidence="1">
    <location>
        <begin position="39"/>
        <end position="53"/>
    </location>
</feature>